<evidence type="ECO:0000313" key="8">
    <source>
        <dbReference type="Proteomes" id="UP000516514"/>
    </source>
</evidence>
<keyword evidence="2" id="KW-0540">Nuclease</keyword>
<dbReference type="Gene3D" id="3.30.230.10">
    <property type="match status" value="1"/>
</dbReference>
<dbReference type="RefSeq" id="WP_191111574.1">
    <property type="nucleotide sequence ID" value="NZ_CP061738.1"/>
</dbReference>
<evidence type="ECO:0000313" key="7">
    <source>
        <dbReference type="EMBL" id="QOD38826.1"/>
    </source>
</evidence>
<name>A0A7M3U341_9RICK</name>
<organism evidence="7 8">
    <name type="scientific">Candidatus Wolbachia massiliensis</name>
    <dbReference type="NCBI Taxonomy" id="1845000"/>
    <lineage>
        <taxon>Bacteria</taxon>
        <taxon>Pseudomonadati</taxon>
        <taxon>Pseudomonadota</taxon>
        <taxon>Alphaproteobacteria</taxon>
        <taxon>Rickettsiales</taxon>
        <taxon>Anaplasmataceae</taxon>
        <taxon>Wolbachieae</taxon>
        <taxon>Wolbachia</taxon>
    </lineage>
</organism>
<keyword evidence="3" id="KW-0255">Endonuclease</keyword>
<dbReference type="InterPro" id="IPR000100">
    <property type="entry name" value="RNase_P"/>
</dbReference>
<dbReference type="Pfam" id="PF00825">
    <property type="entry name" value="Ribonuclease_P"/>
    <property type="match status" value="1"/>
</dbReference>
<accession>A0A7M3U341</accession>
<dbReference type="PANTHER" id="PTHR33992">
    <property type="entry name" value="RIBONUCLEASE P PROTEIN COMPONENT"/>
    <property type="match status" value="1"/>
</dbReference>
<reference evidence="7 8" key="1">
    <citation type="submission" date="2020-09" db="EMBL/GenBank/DDBJ databases">
        <title>An Earliest Endosymbiont, Wolbachia massiliensis sp. nov., Strain PL13 From the Bed Bug (Cimex hemipterius), Type strain of a New supergroup T.</title>
        <authorList>
            <person name="Laidoudi Y."/>
            <person name="Levasseur A."/>
            <person name="Medkour H."/>
            <person name="Maaloum M."/>
            <person name="BenKhedher M."/>
            <person name="Sambou M."/>
            <person name="Bassene H."/>
            <person name="Davoust B."/>
            <person name="Fenollar F."/>
            <person name="Raoult D."/>
            <person name="Mediannikov O."/>
        </authorList>
    </citation>
    <scope>NUCLEOTIDE SEQUENCE [LARGE SCALE GENOMIC DNA]</scope>
    <source>
        <strain evidence="7 8">PL13</strain>
    </source>
</reference>
<evidence type="ECO:0000256" key="5">
    <source>
        <dbReference type="ARBA" id="ARBA00022884"/>
    </source>
</evidence>
<evidence type="ECO:0000256" key="3">
    <source>
        <dbReference type="ARBA" id="ARBA00022759"/>
    </source>
</evidence>
<evidence type="ECO:0000256" key="6">
    <source>
        <dbReference type="NCBIfam" id="TIGR00188"/>
    </source>
</evidence>
<dbReference type="KEGG" id="wms:ID128_02535"/>
<dbReference type="PANTHER" id="PTHR33992:SF1">
    <property type="entry name" value="RIBONUCLEASE P PROTEIN COMPONENT"/>
    <property type="match status" value="1"/>
</dbReference>
<dbReference type="AlphaFoldDB" id="A0A7M3U341"/>
<protein>
    <recommendedName>
        <fullName evidence="6">Ribonuclease P protein component</fullName>
        <ecNumber evidence="6">3.1.26.5</ecNumber>
    </recommendedName>
</protein>
<proteinExistence type="predicted"/>
<evidence type="ECO:0000256" key="2">
    <source>
        <dbReference type="ARBA" id="ARBA00022722"/>
    </source>
</evidence>
<evidence type="ECO:0000256" key="4">
    <source>
        <dbReference type="ARBA" id="ARBA00022801"/>
    </source>
</evidence>
<dbReference type="GO" id="GO:0004526">
    <property type="term" value="F:ribonuclease P activity"/>
    <property type="evidence" value="ECO:0007669"/>
    <property type="project" value="UniProtKB-UniRule"/>
</dbReference>
<dbReference type="GO" id="GO:0042781">
    <property type="term" value="F:3'-tRNA processing endoribonuclease activity"/>
    <property type="evidence" value="ECO:0007669"/>
    <property type="project" value="TreeGrafter"/>
</dbReference>
<keyword evidence="1" id="KW-0819">tRNA processing</keyword>
<dbReference type="InterPro" id="IPR014721">
    <property type="entry name" value="Ribsml_uS5_D2-typ_fold_subgr"/>
</dbReference>
<dbReference type="EC" id="3.1.26.5" evidence="6"/>
<dbReference type="SUPFAM" id="SSF54211">
    <property type="entry name" value="Ribosomal protein S5 domain 2-like"/>
    <property type="match status" value="1"/>
</dbReference>
<dbReference type="InterPro" id="IPR020568">
    <property type="entry name" value="Ribosomal_Su5_D2-typ_SF"/>
</dbReference>
<dbReference type="Proteomes" id="UP000516514">
    <property type="component" value="Chromosome"/>
</dbReference>
<evidence type="ECO:0000256" key="1">
    <source>
        <dbReference type="ARBA" id="ARBA00022694"/>
    </source>
</evidence>
<sequence length="114" mass="13360">MEHKKKDFSFAFKNKLAPSSFFYRGFYISLYAVKEREPEKYIYTIRAGLVVSKKTGKAAKRNKIKRRLRALAKANILNTNAVGYYYIILTHKNIMQASYKNLQKDLTICLKKIK</sequence>
<dbReference type="EMBL" id="CP061738">
    <property type="protein sequence ID" value="QOD38826.1"/>
    <property type="molecule type" value="Genomic_DNA"/>
</dbReference>
<dbReference type="GO" id="GO:0000049">
    <property type="term" value="F:tRNA binding"/>
    <property type="evidence" value="ECO:0007669"/>
    <property type="project" value="InterPro"/>
</dbReference>
<dbReference type="GO" id="GO:0030677">
    <property type="term" value="C:ribonuclease P complex"/>
    <property type="evidence" value="ECO:0007669"/>
    <property type="project" value="TreeGrafter"/>
</dbReference>
<gene>
    <name evidence="7" type="primary">rnpA</name>
    <name evidence="7" type="ORF">ID128_02535</name>
</gene>
<dbReference type="NCBIfam" id="TIGR00188">
    <property type="entry name" value="rnpA"/>
    <property type="match status" value="1"/>
</dbReference>
<keyword evidence="4 7" id="KW-0378">Hydrolase</keyword>
<keyword evidence="8" id="KW-1185">Reference proteome</keyword>
<keyword evidence="5" id="KW-0694">RNA-binding</keyword>